<feature type="binding site" evidence="4">
    <location>
        <position position="116"/>
    </location>
    <ligand>
        <name>iron-sulfur cluster</name>
        <dbReference type="ChEBI" id="CHEBI:30408"/>
    </ligand>
</feature>
<evidence type="ECO:0000259" key="5">
    <source>
        <dbReference type="Pfam" id="PF01521"/>
    </source>
</evidence>
<dbReference type="GO" id="GO:0005506">
    <property type="term" value="F:iron ion binding"/>
    <property type="evidence" value="ECO:0007669"/>
    <property type="project" value="UniProtKB-UniRule"/>
</dbReference>
<organism evidence="6 7">
    <name type="scientific">Solilutibacter tolerans</name>
    <dbReference type="NCBI Taxonomy" id="1604334"/>
    <lineage>
        <taxon>Bacteria</taxon>
        <taxon>Pseudomonadati</taxon>
        <taxon>Pseudomonadota</taxon>
        <taxon>Gammaproteobacteria</taxon>
        <taxon>Lysobacterales</taxon>
        <taxon>Lysobacteraceae</taxon>
        <taxon>Solilutibacter</taxon>
    </lineage>
</organism>
<keyword evidence="2 4" id="KW-0408">Iron</keyword>
<evidence type="ECO:0000256" key="1">
    <source>
        <dbReference type="ARBA" id="ARBA00022723"/>
    </source>
</evidence>
<dbReference type="HAMAP" id="MF_01380">
    <property type="entry name" value="Fe_S_insert_ErpA"/>
    <property type="match status" value="1"/>
</dbReference>
<dbReference type="AlphaFoldDB" id="A0A1N6Y5H0"/>
<proteinExistence type="inferred from homology"/>
<comment type="similarity">
    <text evidence="4">Belongs to the HesB/IscA family.</text>
</comment>
<dbReference type="GO" id="GO:0016226">
    <property type="term" value="P:iron-sulfur cluster assembly"/>
    <property type="evidence" value="ECO:0007669"/>
    <property type="project" value="UniProtKB-UniRule"/>
</dbReference>
<dbReference type="PANTHER" id="PTHR43011:SF1">
    <property type="entry name" value="IRON-SULFUR CLUSTER ASSEMBLY 2 HOMOLOG, MITOCHONDRIAL"/>
    <property type="match status" value="1"/>
</dbReference>
<evidence type="ECO:0000313" key="6">
    <source>
        <dbReference type="EMBL" id="SIR09807.1"/>
    </source>
</evidence>
<dbReference type="Proteomes" id="UP000241788">
    <property type="component" value="Unassembled WGS sequence"/>
</dbReference>
<dbReference type="GO" id="GO:0005829">
    <property type="term" value="C:cytosol"/>
    <property type="evidence" value="ECO:0007669"/>
    <property type="project" value="TreeGrafter"/>
</dbReference>
<dbReference type="GO" id="GO:0051539">
    <property type="term" value="F:4 iron, 4 sulfur cluster binding"/>
    <property type="evidence" value="ECO:0007669"/>
    <property type="project" value="TreeGrafter"/>
</dbReference>
<dbReference type="InterPro" id="IPR000361">
    <property type="entry name" value="ATAP_core_dom"/>
</dbReference>
<dbReference type="InterPro" id="IPR017870">
    <property type="entry name" value="FeS_cluster_insertion_CS"/>
</dbReference>
<feature type="domain" description="Core" evidence="5">
    <location>
        <begin position="19"/>
        <end position="119"/>
    </location>
</feature>
<dbReference type="GO" id="GO:0051537">
    <property type="term" value="F:2 iron, 2 sulfur cluster binding"/>
    <property type="evidence" value="ECO:0007669"/>
    <property type="project" value="TreeGrafter"/>
</dbReference>
<evidence type="ECO:0000256" key="2">
    <source>
        <dbReference type="ARBA" id="ARBA00023004"/>
    </source>
</evidence>
<comment type="subunit">
    <text evidence="4">Homodimer.</text>
</comment>
<dbReference type="STRING" id="1604334.SAMN05421546_2383"/>
<keyword evidence="1 4" id="KW-0479">Metal-binding</keyword>
<dbReference type="RefSeq" id="WP_076588477.1">
    <property type="nucleotide sequence ID" value="NZ_FTLW01000006.1"/>
</dbReference>
<dbReference type="OrthoDB" id="9801228at2"/>
<dbReference type="Pfam" id="PF01521">
    <property type="entry name" value="Fe-S_biosyn"/>
    <property type="match status" value="1"/>
</dbReference>
<dbReference type="NCBIfam" id="NF010147">
    <property type="entry name" value="PRK13623.1"/>
    <property type="match status" value="1"/>
</dbReference>
<keyword evidence="3 4" id="KW-0411">Iron-sulfur</keyword>
<protein>
    <recommendedName>
        <fullName evidence="4">Iron-sulfur cluster insertion protein ErpA</fullName>
    </recommendedName>
</protein>
<evidence type="ECO:0000256" key="3">
    <source>
        <dbReference type="ARBA" id="ARBA00023014"/>
    </source>
</evidence>
<reference evidence="7" key="1">
    <citation type="submission" date="2017-01" db="EMBL/GenBank/DDBJ databases">
        <authorList>
            <person name="Varghese N."/>
            <person name="Submissions S."/>
        </authorList>
    </citation>
    <scope>NUCLEOTIDE SEQUENCE [LARGE SCALE GENOMIC DNA]</scope>
    <source>
        <strain evidence="7">UM1</strain>
    </source>
</reference>
<dbReference type="SUPFAM" id="SSF89360">
    <property type="entry name" value="HesB-like domain"/>
    <property type="match status" value="1"/>
</dbReference>
<dbReference type="EMBL" id="FTLW01000006">
    <property type="protein sequence ID" value="SIR09807.1"/>
    <property type="molecule type" value="Genomic_DNA"/>
</dbReference>
<dbReference type="PROSITE" id="PS01152">
    <property type="entry name" value="HESB"/>
    <property type="match status" value="1"/>
</dbReference>
<sequence length="124" mass="13341">METQIDTAAPGYQQLDAPLTFTEAAAAKVRELINEEGNADLKLRVYIQGGGCSGFQYGFEFDENQAEDDLAVITNGVTLLVDPLSLQYLMEATVDYTETLAGAQFSIRNPNAKTTCGCGSSFTV</sequence>
<dbReference type="NCBIfam" id="TIGR00049">
    <property type="entry name" value="iron-sulfur cluster assembly accessory protein"/>
    <property type="match status" value="1"/>
</dbReference>
<evidence type="ECO:0000313" key="7">
    <source>
        <dbReference type="Proteomes" id="UP000241788"/>
    </source>
</evidence>
<dbReference type="PANTHER" id="PTHR43011">
    <property type="entry name" value="IRON-SULFUR CLUSTER ASSEMBLY 2 HOMOLOG, MITOCHONDRIAL"/>
    <property type="match status" value="1"/>
</dbReference>
<keyword evidence="7" id="KW-1185">Reference proteome</keyword>
<name>A0A1N6Y5H0_9GAMM</name>
<comment type="cofactor">
    <cofactor evidence="4">
        <name>iron-sulfur cluster</name>
        <dbReference type="ChEBI" id="CHEBI:30408"/>
    </cofactor>
    <text evidence="4">Binds 1 iron-sulfur cluster per subunit.</text>
</comment>
<accession>A0A1N6Y5H0</accession>
<dbReference type="Gene3D" id="2.60.300.12">
    <property type="entry name" value="HesB-like domain"/>
    <property type="match status" value="1"/>
</dbReference>
<comment type="function">
    <text evidence="4">Required for insertion of 4Fe-4S clusters for at least IspG.</text>
</comment>
<feature type="binding site" evidence="4">
    <location>
        <position position="52"/>
    </location>
    <ligand>
        <name>iron-sulfur cluster</name>
        <dbReference type="ChEBI" id="CHEBI:30408"/>
    </ligand>
</feature>
<dbReference type="InterPro" id="IPR035903">
    <property type="entry name" value="HesB-like_dom_sf"/>
</dbReference>
<dbReference type="InterPro" id="IPR016092">
    <property type="entry name" value="ATAP"/>
</dbReference>
<dbReference type="InterPro" id="IPR023063">
    <property type="entry name" value="ErpA_proteobact"/>
</dbReference>
<feature type="binding site" evidence="4">
    <location>
        <position position="118"/>
    </location>
    <ligand>
        <name>iron-sulfur cluster</name>
        <dbReference type="ChEBI" id="CHEBI:30408"/>
    </ligand>
</feature>
<gene>
    <name evidence="4" type="primary">erpA</name>
    <name evidence="6" type="ORF">SAMN05421546_2383</name>
</gene>
<evidence type="ECO:0000256" key="4">
    <source>
        <dbReference type="HAMAP-Rule" id="MF_01380"/>
    </source>
</evidence>
<dbReference type="FunFam" id="2.60.300.12:FF:000002">
    <property type="entry name" value="Iron-sulfur cluster insertion protein ErpA"/>
    <property type="match status" value="1"/>
</dbReference>